<dbReference type="WBParaSite" id="jg8478">
    <property type="protein sequence ID" value="jg8478"/>
    <property type="gene ID" value="jg8478"/>
</dbReference>
<dbReference type="Gene3D" id="3.90.70.10">
    <property type="entry name" value="Cysteine proteinases"/>
    <property type="match status" value="1"/>
</dbReference>
<feature type="domain" description="Peptidase C1A papain C-terminal" evidence="1">
    <location>
        <begin position="3"/>
        <end position="52"/>
    </location>
</feature>
<dbReference type="Pfam" id="PF00112">
    <property type="entry name" value="Peptidase_C1"/>
    <property type="match status" value="1"/>
</dbReference>
<protein>
    <submittedName>
        <fullName evidence="3">Peptidase C1A papain C-terminal domain-containing protein</fullName>
    </submittedName>
</protein>
<keyword evidence="2" id="KW-1185">Reference proteome</keyword>
<reference evidence="3" key="1">
    <citation type="submission" date="2022-11" db="UniProtKB">
        <authorList>
            <consortium name="WormBaseParasite"/>
        </authorList>
    </citation>
    <scope>IDENTIFICATION</scope>
</reference>
<dbReference type="AlphaFoldDB" id="A0A915ESH2"/>
<dbReference type="GO" id="GO:0008234">
    <property type="term" value="F:cysteine-type peptidase activity"/>
    <property type="evidence" value="ECO:0007669"/>
    <property type="project" value="InterPro"/>
</dbReference>
<dbReference type="Proteomes" id="UP000887574">
    <property type="component" value="Unplaced"/>
</dbReference>
<evidence type="ECO:0000259" key="1">
    <source>
        <dbReference type="Pfam" id="PF00112"/>
    </source>
</evidence>
<dbReference type="SUPFAM" id="SSF54001">
    <property type="entry name" value="Cysteine proteinases"/>
    <property type="match status" value="1"/>
</dbReference>
<dbReference type="InterPro" id="IPR038765">
    <property type="entry name" value="Papain-like_cys_pep_sf"/>
</dbReference>
<accession>A0A915ESH2</accession>
<sequence>MMMFGPSVLCFNVFESFMHYHEGIYNFVRGGPEEIHVYDHCVKLIGWGRYKNNSTDEMDSCLPTPKGLQHSSSQAEVQCPTLTMEALPA</sequence>
<proteinExistence type="predicted"/>
<organism evidence="2 3">
    <name type="scientific">Ditylenchus dipsaci</name>
    <dbReference type="NCBI Taxonomy" id="166011"/>
    <lineage>
        <taxon>Eukaryota</taxon>
        <taxon>Metazoa</taxon>
        <taxon>Ecdysozoa</taxon>
        <taxon>Nematoda</taxon>
        <taxon>Chromadorea</taxon>
        <taxon>Rhabditida</taxon>
        <taxon>Tylenchina</taxon>
        <taxon>Tylenchomorpha</taxon>
        <taxon>Sphaerularioidea</taxon>
        <taxon>Anguinidae</taxon>
        <taxon>Anguininae</taxon>
        <taxon>Ditylenchus</taxon>
    </lineage>
</organism>
<dbReference type="InterPro" id="IPR000668">
    <property type="entry name" value="Peptidase_C1A_C"/>
</dbReference>
<name>A0A915ESH2_9BILA</name>
<evidence type="ECO:0000313" key="2">
    <source>
        <dbReference type="Proteomes" id="UP000887574"/>
    </source>
</evidence>
<evidence type="ECO:0000313" key="3">
    <source>
        <dbReference type="WBParaSite" id="jg8478"/>
    </source>
</evidence>
<dbReference type="GO" id="GO:0006508">
    <property type="term" value="P:proteolysis"/>
    <property type="evidence" value="ECO:0007669"/>
    <property type="project" value="InterPro"/>
</dbReference>